<dbReference type="AlphaFoldDB" id="A0A1G4WAW2"/>
<dbReference type="Gene3D" id="2.60.40.290">
    <property type="match status" value="1"/>
</dbReference>
<organism evidence="2 3">
    <name type="scientific">Mycolicibacterium fluoranthenivorans</name>
    <dbReference type="NCBI Taxonomy" id="258505"/>
    <lineage>
        <taxon>Bacteria</taxon>
        <taxon>Bacillati</taxon>
        <taxon>Actinomycetota</taxon>
        <taxon>Actinomycetes</taxon>
        <taxon>Mycobacteriales</taxon>
        <taxon>Mycobacteriaceae</taxon>
        <taxon>Mycolicibacterium</taxon>
    </lineage>
</organism>
<dbReference type="GO" id="GO:0030247">
    <property type="term" value="F:polysaccharide binding"/>
    <property type="evidence" value="ECO:0007669"/>
    <property type="project" value="UniProtKB-UniRule"/>
</dbReference>
<name>A0A1G4WAW2_9MYCO</name>
<dbReference type="InterPro" id="IPR001919">
    <property type="entry name" value="CBD2"/>
</dbReference>
<evidence type="ECO:0000259" key="1">
    <source>
        <dbReference type="PROSITE" id="PS51173"/>
    </source>
</evidence>
<dbReference type="EMBL" id="FMUB01000005">
    <property type="protein sequence ID" value="SCX19149.1"/>
    <property type="molecule type" value="Genomic_DNA"/>
</dbReference>
<dbReference type="Pfam" id="PF00553">
    <property type="entry name" value="CBM_2"/>
    <property type="match status" value="1"/>
</dbReference>
<dbReference type="RefSeq" id="WP_090357495.1">
    <property type="nucleotide sequence ID" value="NZ_FMUB01000005.1"/>
</dbReference>
<proteinExistence type="predicted"/>
<evidence type="ECO:0000313" key="3">
    <source>
        <dbReference type="Proteomes" id="UP000199707"/>
    </source>
</evidence>
<dbReference type="InterPro" id="IPR012291">
    <property type="entry name" value="CBM2_carb-bd_dom_sf"/>
</dbReference>
<dbReference type="SMART" id="SM00637">
    <property type="entry name" value="CBD_II"/>
    <property type="match status" value="1"/>
</dbReference>
<dbReference type="SUPFAM" id="SSF49384">
    <property type="entry name" value="Carbohydrate-binding domain"/>
    <property type="match status" value="1"/>
</dbReference>
<evidence type="ECO:0000313" key="2">
    <source>
        <dbReference type="EMBL" id="SCX19149.1"/>
    </source>
</evidence>
<dbReference type="GO" id="GO:0004553">
    <property type="term" value="F:hydrolase activity, hydrolyzing O-glycosyl compounds"/>
    <property type="evidence" value="ECO:0007669"/>
    <property type="project" value="InterPro"/>
</dbReference>
<accession>A0A1G4WAW2</accession>
<dbReference type="STRING" id="1502745.SAMN02799620_02629"/>
<dbReference type="Proteomes" id="UP000199707">
    <property type="component" value="Unassembled WGS sequence"/>
</dbReference>
<gene>
    <name evidence="2" type="ORF">SAMN02799620_02629</name>
</gene>
<feature type="domain" description="CBM2" evidence="1">
    <location>
        <begin position="30"/>
        <end position="142"/>
    </location>
</feature>
<sequence>MATSDANVKRWRAALHAAASAVVVVALWLPLAPIARADAAIARLSVTSTWQTGFIARFIITNPTAVPLTDWKLEFDLPMGESVWHSWNSVFTQYGSHYVFAPANWNRIIPPGGSATGGFRGVLSGTYSPPANCVLNGQSYCV</sequence>
<protein>
    <submittedName>
        <fullName evidence="2">Cellulose binding domain-containing protein</fullName>
    </submittedName>
</protein>
<dbReference type="InterPro" id="IPR008965">
    <property type="entry name" value="CBM2/CBM3_carb-bd_dom_sf"/>
</dbReference>
<dbReference type="GO" id="GO:0005975">
    <property type="term" value="P:carbohydrate metabolic process"/>
    <property type="evidence" value="ECO:0007669"/>
    <property type="project" value="InterPro"/>
</dbReference>
<reference evidence="3" key="1">
    <citation type="submission" date="2016-10" db="EMBL/GenBank/DDBJ databases">
        <authorList>
            <person name="Varghese N."/>
            <person name="Submissions S."/>
        </authorList>
    </citation>
    <scope>NUCLEOTIDE SEQUENCE [LARGE SCALE GENOMIC DNA]</scope>
    <source>
        <strain evidence="3">UNC267MFSha1.1M11</strain>
    </source>
</reference>
<dbReference type="PROSITE" id="PS51173">
    <property type="entry name" value="CBM2"/>
    <property type="match status" value="1"/>
</dbReference>